<gene>
    <name evidence="2" type="ORF">GSI_11222</name>
</gene>
<sequence>MFGSVWLPQGCLNPPPATLLDSVPPPSLTSAQCHNATSLVSFPSPSPYPPSLPPLPRRQFPPLPTPVATLLSHNLLASVSSPEPGEAAPPYTPAPSYPNSDATGVESNATPPPPDSSGQPPTDPAPSAPDAPDQTMAGDDSSRPASPDTSGAGEEFASLSAAERSTHSLTLTDLALGESDFDGDEVPPVPSISTNHGADYCFDACIAHITSVKQFLVKNRRILRLLLEADEGGAPSRWEHFLLCLDGLNATVPLVEPDVRAHVETVNIGIEDLVLDTVALTRKLGDADRLHFEMDVVSNPNLTLPGFHPEITAAAELEVIPTVVDDRSPNIDTPNTSQNPIPAPPSSLTTWFRGLPSTSIQPSPPSPITPAPIDKTGRPTLMDRIAPPRSLLERLAPPHPHNHNLPEPNTAAPDFFASRAARTGRFYDPDAMANACAPTLPAAAPPRPPPRHTSAQQQTETQIRLARTTPTPLAQPQPSYPAAAPDMATDYMQFVQTTRIPTPGEAYLSTRPSATSTLQPSAAATTTRLKKEKITVPKMTAVAIQDAANKHIRLLLTTQPEVSAPLTDVHLRRCTWNKPMTELAIVLQDTPNKDAQRAVKGVIAHVLDIATFDLTARPHEYITGVVFHGVYAVDSTPATPHPPPQRTQGRPLGPPPRWRDQRYPLVNFNDTSSAALANLLAGSTLTFDNGLRTCSPIQDKETSPQCGKCWRFGHRATQCRVPHSKCVVCGSGHETHDHDRFVDLHGAHVYPVRCVNCLLSHHSNSKDCDFAANKKSTQWIADAYEYMSHIDDVHHPESVPGRNDRPPLTVVVPRRKSTRPPTPNPPKPSAAPPLHTNVDYIWRTAGEGSHKAVAPHPLLHKWDSGPPSLRSPPHPHTRIPV</sequence>
<feature type="region of interest" description="Disordered" evidence="1">
    <location>
        <begin position="440"/>
        <end position="462"/>
    </location>
</feature>
<feature type="compositionally biased region" description="Basic and acidic residues" evidence="1">
    <location>
        <begin position="796"/>
        <end position="805"/>
    </location>
</feature>
<keyword evidence="3" id="KW-1185">Reference proteome</keyword>
<name>A0A2G8RYV9_9APHY</name>
<feature type="compositionally biased region" description="Pro residues" evidence="1">
    <location>
        <begin position="110"/>
        <end position="129"/>
    </location>
</feature>
<reference evidence="2 3" key="1">
    <citation type="journal article" date="2015" name="Sci. Rep.">
        <title>Chromosome-level genome map provides insights into diverse defense mechanisms in the medicinal fungus Ganoderma sinense.</title>
        <authorList>
            <person name="Zhu Y."/>
            <person name="Xu J."/>
            <person name="Sun C."/>
            <person name="Zhou S."/>
            <person name="Xu H."/>
            <person name="Nelson D.R."/>
            <person name="Qian J."/>
            <person name="Song J."/>
            <person name="Luo H."/>
            <person name="Xiang L."/>
            <person name="Li Y."/>
            <person name="Xu Z."/>
            <person name="Ji A."/>
            <person name="Wang L."/>
            <person name="Lu S."/>
            <person name="Hayward A."/>
            <person name="Sun W."/>
            <person name="Li X."/>
            <person name="Schwartz D.C."/>
            <person name="Wang Y."/>
            <person name="Chen S."/>
        </authorList>
    </citation>
    <scope>NUCLEOTIDE SEQUENCE [LARGE SCALE GENOMIC DNA]</scope>
    <source>
        <strain evidence="2 3">ZZ0214-1</strain>
    </source>
</reference>
<feature type="compositionally biased region" description="Polar residues" evidence="1">
    <location>
        <begin position="99"/>
        <end position="109"/>
    </location>
</feature>
<protein>
    <submittedName>
        <fullName evidence="2">Uncharacterized protein</fullName>
    </submittedName>
</protein>
<feature type="region of interest" description="Disordered" evidence="1">
    <location>
        <begin position="796"/>
        <end position="835"/>
    </location>
</feature>
<proteinExistence type="predicted"/>
<feature type="compositionally biased region" description="Polar residues" evidence="1">
    <location>
        <begin position="453"/>
        <end position="462"/>
    </location>
</feature>
<dbReference type="AlphaFoldDB" id="A0A2G8RYV9"/>
<accession>A0A2G8RYV9</accession>
<feature type="region of interest" description="Disordered" evidence="1">
    <location>
        <begin position="79"/>
        <end position="164"/>
    </location>
</feature>
<evidence type="ECO:0000256" key="1">
    <source>
        <dbReference type="SAM" id="MobiDB-lite"/>
    </source>
</evidence>
<comment type="caution">
    <text evidence="2">The sequence shown here is derived from an EMBL/GenBank/DDBJ whole genome shotgun (WGS) entry which is preliminary data.</text>
</comment>
<feature type="compositionally biased region" description="Pro residues" evidence="1">
    <location>
        <begin position="820"/>
        <end position="831"/>
    </location>
</feature>
<feature type="region of interest" description="Disordered" evidence="1">
    <location>
        <begin position="859"/>
        <end position="881"/>
    </location>
</feature>
<dbReference type="STRING" id="1077348.A0A2G8RYV9"/>
<dbReference type="Proteomes" id="UP000230002">
    <property type="component" value="Unassembled WGS sequence"/>
</dbReference>
<feature type="region of interest" description="Disordered" evidence="1">
    <location>
        <begin position="358"/>
        <end position="380"/>
    </location>
</feature>
<feature type="region of interest" description="Disordered" evidence="1">
    <location>
        <begin position="636"/>
        <end position="656"/>
    </location>
</feature>
<dbReference type="EMBL" id="AYKW01000040">
    <property type="protein sequence ID" value="PIL26695.1"/>
    <property type="molecule type" value="Genomic_DNA"/>
</dbReference>
<feature type="compositionally biased region" description="Pro residues" evidence="1">
    <location>
        <begin position="44"/>
        <end position="65"/>
    </location>
</feature>
<dbReference type="OrthoDB" id="2997340at2759"/>
<evidence type="ECO:0000313" key="2">
    <source>
        <dbReference type="EMBL" id="PIL26695.1"/>
    </source>
</evidence>
<feature type="region of interest" description="Disordered" evidence="1">
    <location>
        <begin position="40"/>
        <end position="66"/>
    </location>
</feature>
<evidence type="ECO:0000313" key="3">
    <source>
        <dbReference type="Proteomes" id="UP000230002"/>
    </source>
</evidence>
<organism evidence="2 3">
    <name type="scientific">Ganoderma sinense ZZ0214-1</name>
    <dbReference type="NCBI Taxonomy" id="1077348"/>
    <lineage>
        <taxon>Eukaryota</taxon>
        <taxon>Fungi</taxon>
        <taxon>Dikarya</taxon>
        <taxon>Basidiomycota</taxon>
        <taxon>Agaricomycotina</taxon>
        <taxon>Agaricomycetes</taxon>
        <taxon>Polyporales</taxon>
        <taxon>Polyporaceae</taxon>
        <taxon>Ganoderma</taxon>
    </lineage>
</organism>